<sequence>MSSSFSAEVVTDAAAFTEAASAYLEAHPVLGTVVSSATAAWLAPTLPCEPGLWGPWWALVRDADGDVVSVAMRTASFEPHPLYLLPMADEAARCLAAALHARGDDASAANGAVPACEVLLAELARLREDGTVPEVAVPTRLYELDRLVRPTAPAGAARAADEADLPWLVPLLGRFETEAAAQAGRTHRDAGDHLDEHWVRRRLEADALWVWEVAGTPVCAVGATPPAFGVSRVGPVMTPAEHRGRGYAGALTAHVTALREAQGARVCLFTDAGNPVSNALYQRLGYRPLADMTEVVLRAGARMG</sequence>
<keyword evidence="3" id="KW-1185">Reference proteome</keyword>
<dbReference type="Pfam" id="PF08445">
    <property type="entry name" value="FR47"/>
    <property type="match status" value="1"/>
</dbReference>
<keyword evidence="2" id="KW-0012">Acyltransferase</keyword>
<dbReference type="Gene3D" id="3.40.630.30">
    <property type="match status" value="1"/>
</dbReference>
<organism evidence="2 3">
    <name type="scientific">Nocardioides bruguierae</name>
    <dbReference type="NCBI Taxonomy" id="2945102"/>
    <lineage>
        <taxon>Bacteria</taxon>
        <taxon>Bacillati</taxon>
        <taxon>Actinomycetota</taxon>
        <taxon>Actinomycetes</taxon>
        <taxon>Propionibacteriales</taxon>
        <taxon>Nocardioidaceae</taxon>
        <taxon>Nocardioides</taxon>
    </lineage>
</organism>
<dbReference type="Proteomes" id="UP001139485">
    <property type="component" value="Unassembled WGS sequence"/>
</dbReference>
<dbReference type="SUPFAM" id="SSF55729">
    <property type="entry name" value="Acyl-CoA N-acyltransferases (Nat)"/>
    <property type="match status" value="1"/>
</dbReference>
<protein>
    <submittedName>
        <fullName evidence="2">GNAT family N-acetyltransferase</fullName>
        <ecNumber evidence="2">2.3.1.-</ecNumber>
    </submittedName>
</protein>
<dbReference type="RefSeq" id="WP_250826539.1">
    <property type="nucleotide sequence ID" value="NZ_JAMOIL010000005.1"/>
</dbReference>
<dbReference type="EC" id="2.3.1.-" evidence="2"/>
<evidence type="ECO:0000313" key="2">
    <source>
        <dbReference type="EMBL" id="MCM0619788.1"/>
    </source>
</evidence>
<evidence type="ECO:0000259" key="1">
    <source>
        <dbReference type="PROSITE" id="PS51186"/>
    </source>
</evidence>
<gene>
    <name evidence="2" type="ORF">M8330_05710</name>
</gene>
<keyword evidence="2" id="KW-0808">Transferase</keyword>
<proteinExistence type="predicted"/>
<accession>A0A9X2D5Y8</accession>
<comment type="caution">
    <text evidence="2">The sequence shown here is derived from an EMBL/GenBank/DDBJ whole genome shotgun (WGS) entry which is preliminary data.</text>
</comment>
<name>A0A9X2D5Y8_9ACTN</name>
<reference evidence="2" key="1">
    <citation type="submission" date="2022-05" db="EMBL/GenBank/DDBJ databases">
        <authorList>
            <person name="Tuo L."/>
        </authorList>
    </citation>
    <scope>NUCLEOTIDE SEQUENCE</scope>
    <source>
        <strain evidence="2">BSK12Z-4</strain>
    </source>
</reference>
<dbReference type="AlphaFoldDB" id="A0A9X2D5Y8"/>
<dbReference type="GO" id="GO:0016747">
    <property type="term" value="F:acyltransferase activity, transferring groups other than amino-acyl groups"/>
    <property type="evidence" value="ECO:0007669"/>
    <property type="project" value="InterPro"/>
</dbReference>
<dbReference type="InterPro" id="IPR013653">
    <property type="entry name" value="GCN5-like_dom"/>
</dbReference>
<evidence type="ECO:0000313" key="3">
    <source>
        <dbReference type="Proteomes" id="UP001139485"/>
    </source>
</evidence>
<feature type="domain" description="N-acetyltransferase" evidence="1">
    <location>
        <begin position="170"/>
        <end position="304"/>
    </location>
</feature>
<dbReference type="PROSITE" id="PS51186">
    <property type="entry name" value="GNAT"/>
    <property type="match status" value="1"/>
</dbReference>
<dbReference type="EMBL" id="JAMOIL010000005">
    <property type="protein sequence ID" value="MCM0619788.1"/>
    <property type="molecule type" value="Genomic_DNA"/>
</dbReference>
<dbReference type="InterPro" id="IPR000182">
    <property type="entry name" value="GNAT_dom"/>
</dbReference>
<dbReference type="InterPro" id="IPR016181">
    <property type="entry name" value="Acyl_CoA_acyltransferase"/>
</dbReference>